<dbReference type="InterPro" id="IPR004891">
    <property type="entry name" value="Mercury-R_MerC"/>
</dbReference>
<feature type="transmembrane region" description="Helical" evidence="1">
    <location>
        <begin position="12"/>
        <end position="42"/>
    </location>
</feature>
<accession>A0A318DYY6</accession>
<dbReference type="PROSITE" id="PS51257">
    <property type="entry name" value="PROKAR_LIPOPROTEIN"/>
    <property type="match status" value="1"/>
</dbReference>
<dbReference type="GO" id="GO:0016020">
    <property type="term" value="C:membrane"/>
    <property type="evidence" value="ECO:0007669"/>
    <property type="project" value="InterPro"/>
</dbReference>
<evidence type="ECO:0000313" key="2">
    <source>
        <dbReference type="EMBL" id="PXV63114.1"/>
    </source>
</evidence>
<keyword evidence="1" id="KW-0472">Membrane</keyword>
<dbReference type="Pfam" id="PF03203">
    <property type="entry name" value="MerC"/>
    <property type="match status" value="1"/>
</dbReference>
<organism evidence="2 3">
    <name type="scientific">Sinimarinibacterium flocculans</name>
    <dbReference type="NCBI Taxonomy" id="985250"/>
    <lineage>
        <taxon>Bacteria</taxon>
        <taxon>Pseudomonadati</taxon>
        <taxon>Pseudomonadota</taxon>
        <taxon>Gammaproteobacteria</taxon>
        <taxon>Nevskiales</taxon>
        <taxon>Nevskiaceae</taxon>
        <taxon>Sinimarinibacterium</taxon>
    </lineage>
</organism>
<gene>
    <name evidence="2" type="ORF">C8D93_12014</name>
</gene>
<dbReference type="NCBIfam" id="NF010318">
    <property type="entry name" value="PRK13755.1"/>
    <property type="match status" value="1"/>
</dbReference>
<dbReference type="NCBIfam" id="NF033784">
    <property type="entry name" value="transport_merC"/>
    <property type="match status" value="1"/>
</dbReference>
<dbReference type="Proteomes" id="UP000248330">
    <property type="component" value="Unassembled WGS sequence"/>
</dbReference>
<protein>
    <submittedName>
        <fullName evidence="2">Mercuric ion transport protein</fullName>
    </submittedName>
</protein>
<dbReference type="GO" id="GO:0015097">
    <property type="term" value="F:mercury ion transmembrane transporter activity"/>
    <property type="evidence" value="ECO:0007669"/>
    <property type="project" value="InterPro"/>
</dbReference>
<keyword evidence="1" id="KW-0812">Transmembrane</keyword>
<sequence length="140" mass="14706">MTPIARIADKAGALGTLVSAMGCAACFPALASLGAAVGLGFLQQYEGLFISRLLPLFAALALVANALGWLRHRQWHRSLLGMVGPAIVIVGTVWLLGTAWMRPLVYTGIALMVGVSIWDLVSPANRRCGPDGCELPAKHG</sequence>
<keyword evidence="3" id="KW-1185">Reference proteome</keyword>
<feature type="transmembrane region" description="Helical" evidence="1">
    <location>
        <begin position="48"/>
        <end position="67"/>
    </location>
</feature>
<evidence type="ECO:0000313" key="3">
    <source>
        <dbReference type="Proteomes" id="UP000248330"/>
    </source>
</evidence>
<keyword evidence="1" id="KW-1133">Transmembrane helix</keyword>
<dbReference type="RefSeq" id="WP_110267002.1">
    <property type="nucleotide sequence ID" value="NZ_CAWNXA010000020.1"/>
</dbReference>
<dbReference type="AlphaFoldDB" id="A0A318DYY6"/>
<dbReference type="OrthoDB" id="4764601at2"/>
<proteinExistence type="predicted"/>
<name>A0A318DYY6_9GAMM</name>
<reference evidence="2 3" key="1">
    <citation type="submission" date="2018-04" db="EMBL/GenBank/DDBJ databases">
        <title>Genomic Encyclopedia of Type Strains, Phase IV (KMG-IV): sequencing the most valuable type-strain genomes for metagenomic binning, comparative biology and taxonomic classification.</title>
        <authorList>
            <person name="Goeker M."/>
        </authorList>
    </citation>
    <scope>NUCLEOTIDE SEQUENCE [LARGE SCALE GENOMIC DNA]</scope>
    <source>
        <strain evidence="2 3">DSM 104150</strain>
    </source>
</reference>
<feature type="transmembrane region" description="Helical" evidence="1">
    <location>
        <begin position="79"/>
        <end position="97"/>
    </location>
</feature>
<evidence type="ECO:0000256" key="1">
    <source>
        <dbReference type="SAM" id="Phobius"/>
    </source>
</evidence>
<dbReference type="EMBL" id="QICN01000020">
    <property type="protein sequence ID" value="PXV63114.1"/>
    <property type="molecule type" value="Genomic_DNA"/>
</dbReference>
<feature type="transmembrane region" description="Helical" evidence="1">
    <location>
        <begin position="103"/>
        <end position="121"/>
    </location>
</feature>
<comment type="caution">
    <text evidence="2">The sequence shown here is derived from an EMBL/GenBank/DDBJ whole genome shotgun (WGS) entry which is preliminary data.</text>
</comment>